<reference evidence="1 2" key="1">
    <citation type="journal article" date="2018" name="Nat. Ecol. Evol.">
        <title>Pezizomycetes genomes reveal the molecular basis of ectomycorrhizal truffle lifestyle.</title>
        <authorList>
            <person name="Murat C."/>
            <person name="Payen T."/>
            <person name="Noel B."/>
            <person name="Kuo A."/>
            <person name="Morin E."/>
            <person name="Chen J."/>
            <person name="Kohler A."/>
            <person name="Krizsan K."/>
            <person name="Balestrini R."/>
            <person name="Da Silva C."/>
            <person name="Montanini B."/>
            <person name="Hainaut M."/>
            <person name="Levati E."/>
            <person name="Barry K.W."/>
            <person name="Belfiori B."/>
            <person name="Cichocki N."/>
            <person name="Clum A."/>
            <person name="Dockter R.B."/>
            <person name="Fauchery L."/>
            <person name="Guy J."/>
            <person name="Iotti M."/>
            <person name="Le Tacon F."/>
            <person name="Lindquist E.A."/>
            <person name="Lipzen A."/>
            <person name="Malagnac F."/>
            <person name="Mello A."/>
            <person name="Molinier V."/>
            <person name="Miyauchi S."/>
            <person name="Poulain J."/>
            <person name="Riccioni C."/>
            <person name="Rubini A."/>
            <person name="Sitrit Y."/>
            <person name="Splivallo R."/>
            <person name="Traeger S."/>
            <person name="Wang M."/>
            <person name="Zifcakova L."/>
            <person name="Wipf D."/>
            <person name="Zambonelli A."/>
            <person name="Paolocci F."/>
            <person name="Nowrousian M."/>
            <person name="Ottonello S."/>
            <person name="Baldrian P."/>
            <person name="Spatafora J.W."/>
            <person name="Henrissat B."/>
            <person name="Nagy L.G."/>
            <person name="Aury J.M."/>
            <person name="Wincker P."/>
            <person name="Grigoriev I.V."/>
            <person name="Bonfante P."/>
            <person name="Martin F.M."/>
        </authorList>
    </citation>
    <scope>NUCLEOTIDE SEQUENCE [LARGE SCALE GENOMIC DNA]</scope>
    <source>
        <strain evidence="1 2">120613-1</strain>
    </source>
</reference>
<sequence length="154" mass="17576">MGSRRVGATERAAVCRIPATLSHLQAWIWPCRVLEGNKFNLGRILKEKQIHSLVQVKKRLHKKKEKVEKTHPKKVHNPICLLHCFCHLFSLFFFAPRNIPNILVRVPSCCIHLRVLLAGWLAGISSKPLLDNIFPPFSLSLSLPLHTSTTTYKK</sequence>
<organism evidence="1 2">
    <name type="scientific">Choiromyces venosus 120613-1</name>
    <dbReference type="NCBI Taxonomy" id="1336337"/>
    <lineage>
        <taxon>Eukaryota</taxon>
        <taxon>Fungi</taxon>
        <taxon>Dikarya</taxon>
        <taxon>Ascomycota</taxon>
        <taxon>Pezizomycotina</taxon>
        <taxon>Pezizomycetes</taxon>
        <taxon>Pezizales</taxon>
        <taxon>Tuberaceae</taxon>
        <taxon>Choiromyces</taxon>
    </lineage>
</organism>
<dbReference type="Proteomes" id="UP000276215">
    <property type="component" value="Unassembled WGS sequence"/>
</dbReference>
<protein>
    <submittedName>
        <fullName evidence="1">Uncharacterized protein</fullName>
    </submittedName>
</protein>
<proteinExistence type="predicted"/>
<dbReference type="EMBL" id="ML120385">
    <property type="protein sequence ID" value="RPA99800.1"/>
    <property type="molecule type" value="Genomic_DNA"/>
</dbReference>
<accession>A0A3N4JUF2</accession>
<keyword evidence="2" id="KW-1185">Reference proteome</keyword>
<dbReference type="AlphaFoldDB" id="A0A3N4JUF2"/>
<evidence type="ECO:0000313" key="2">
    <source>
        <dbReference type="Proteomes" id="UP000276215"/>
    </source>
</evidence>
<evidence type="ECO:0000313" key="1">
    <source>
        <dbReference type="EMBL" id="RPA99800.1"/>
    </source>
</evidence>
<name>A0A3N4JUF2_9PEZI</name>
<gene>
    <name evidence="1" type="ORF">L873DRAFT_884413</name>
</gene>